<gene>
    <name evidence="1" type="ORF">AVEN_196705_1</name>
</gene>
<evidence type="ECO:0000313" key="2">
    <source>
        <dbReference type="Proteomes" id="UP000499080"/>
    </source>
</evidence>
<dbReference type="AlphaFoldDB" id="A0A4Y2H0C4"/>
<sequence>MDLYINVAGLWMTYYSSCASGPTDMLKSVQIEIQRRLRILVVDDREQFDHKKIKIGIQGSRGENNPSGLIYSRKDCRWPRGWVFASGSDGSMFETRLYRRTKRAWYLLNPLGSNVPRQVWSGNSKGMPAQAFPFHVATHITFMVGNPNGMD</sequence>
<keyword evidence="2" id="KW-1185">Reference proteome</keyword>
<organism evidence="1 2">
    <name type="scientific">Araneus ventricosus</name>
    <name type="common">Orbweaver spider</name>
    <name type="synonym">Epeira ventricosa</name>
    <dbReference type="NCBI Taxonomy" id="182803"/>
    <lineage>
        <taxon>Eukaryota</taxon>
        <taxon>Metazoa</taxon>
        <taxon>Ecdysozoa</taxon>
        <taxon>Arthropoda</taxon>
        <taxon>Chelicerata</taxon>
        <taxon>Arachnida</taxon>
        <taxon>Araneae</taxon>
        <taxon>Araneomorphae</taxon>
        <taxon>Entelegynae</taxon>
        <taxon>Araneoidea</taxon>
        <taxon>Araneidae</taxon>
        <taxon>Araneus</taxon>
    </lineage>
</organism>
<comment type="caution">
    <text evidence="1">The sequence shown here is derived from an EMBL/GenBank/DDBJ whole genome shotgun (WGS) entry which is preliminary data.</text>
</comment>
<name>A0A4Y2H0C4_ARAVE</name>
<dbReference type="Proteomes" id="UP000499080">
    <property type="component" value="Unassembled WGS sequence"/>
</dbReference>
<reference evidence="1 2" key="1">
    <citation type="journal article" date="2019" name="Sci. Rep.">
        <title>Orb-weaving spider Araneus ventricosus genome elucidates the spidroin gene catalogue.</title>
        <authorList>
            <person name="Kono N."/>
            <person name="Nakamura H."/>
            <person name="Ohtoshi R."/>
            <person name="Moran D.A.P."/>
            <person name="Shinohara A."/>
            <person name="Yoshida Y."/>
            <person name="Fujiwara M."/>
            <person name="Mori M."/>
            <person name="Tomita M."/>
            <person name="Arakawa K."/>
        </authorList>
    </citation>
    <scope>NUCLEOTIDE SEQUENCE [LARGE SCALE GENOMIC DNA]</scope>
</reference>
<dbReference type="EMBL" id="BGPR01001625">
    <property type="protein sequence ID" value="GBM58198.1"/>
    <property type="molecule type" value="Genomic_DNA"/>
</dbReference>
<proteinExistence type="predicted"/>
<accession>A0A4Y2H0C4</accession>
<protein>
    <submittedName>
        <fullName evidence="1">Uncharacterized protein</fullName>
    </submittedName>
</protein>
<evidence type="ECO:0000313" key="1">
    <source>
        <dbReference type="EMBL" id="GBM58198.1"/>
    </source>
</evidence>